<dbReference type="AlphaFoldDB" id="D3F315"/>
<keyword evidence="2" id="KW-1185">Reference proteome</keyword>
<gene>
    <name evidence="1" type="ordered locus">Cwoe_1869</name>
</gene>
<dbReference type="EMBL" id="CP001854">
    <property type="protein sequence ID" value="ADB50295.1"/>
    <property type="molecule type" value="Genomic_DNA"/>
</dbReference>
<reference evidence="2" key="2">
    <citation type="submission" date="2010-01" db="EMBL/GenBank/DDBJ databases">
        <title>The complete genome of Conexibacter woesei DSM 14684.</title>
        <authorList>
            <consortium name="US DOE Joint Genome Institute (JGI-PGF)"/>
            <person name="Lucas S."/>
            <person name="Copeland A."/>
            <person name="Lapidus A."/>
            <person name="Glavina del Rio T."/>
            <person name="Dalin E."/>
            <person name="Tice H."/>
            <person name="Bruce D."/>
            <person name="Goodwin L."/>
            <person name="Pitluck S."/>
            <person name="Kyrpides N."/>
            <person name="Mavromatis K."/>
            <person name="Ivanova N."/>
            <person name="Mikhailova N."/>
            <person name="Chertkov O."/>
            <person name="Brettin T."/>
            <person name="Detter J.C."/>
            <person name="Han C."/>
            <person name="Larimer F."/>
            <person name="Land M."/>
            <person name="Hauser L."/>
            <person name="Markowitz V."/>
            <person name="Cheng J.-F."/>
            <person name="Hugenholtz P."/>
            <person name="Woyke T."/>
            <person name="Wu D."/>
            <person name="Pukall R."/>
            <person name="Steenblock K."/>
            <person name="Schneider S."/>
            <person name="Klenk H.-P."/>
            <person name="Eisen J.A."/>
        </authorList>
    </citation>
    <scope>NUCLEOTIDE SEQUENCE [LARGE SCALE GENOMIC DNA]</scope>
    <source>
        <strain evidence="2">DSM 14684 / CIP 108061 / JCM 11494 / NBRC 100937 / ID131577</strain>
    </source>
</reference>
<protein>
    <recommendedName>
        <fullName evidence="3">Roadblock/LC7 family protein</fullName>
    </recommendedName>
</protein>
<dbReference type="RefSeq" id="WP_012933346.1">
    <property type="nucleotide sequence ID" value="NC_013739.1"/>
</dbReference>
<dbReference type="Proteomes" id="UP000008229">
    <property type="component" value="Chromosome"/>
</dbReference>
<proteinExistence type="predicted"/>
<name>D3F315_CONWI</name>
<dbReference type="KEGG" id="cwo:Cwoe_1869"/>
<organism evidence="1 2">
    <name type="scientific">Conexibacter woesei (strain DSM 14684 / CCUG 47730 / CIP 108061 / JCM 11494 / NBRC 100937 / ID131577)</name>
    <dbReference type="NCBI Taxonomy" id="469383"/>
    <lineage>
        <taxon>Bacteria</taxon>
        <taxon>Bacillati</taxon>
        <taxon>Actinomycetota</taxon>
        <taxon>Thermoleophilia</taxon>
        <taxon>Solirubrobacterales</taxon>
        <taxon>Conexibacteraceae</taxon>
        <taxon>Conexibacter</taxon>
    </lineage>
</organism>
<dbReference type="STRING" id="469383.Cwoe_1869"/>
<evidence type="ECO:0008006" key="3">
    <source>
        <dbReference type="Google" id="ProtNLM"/>
    </source>
</evidence>
<reference evidence="1 2" key="1">
    <citation type="journal article" date="2010" name="Stand. Genomic Sci.">
        <title>Complete genome sequence of Conexibacter woesei type strain (ID131577).</title>
        <authorList>
            <person name="Pukall R."/>
            <person name="Lapidus A."/>
            <person name="Glavina Del Rio T."/>
            <person name="Copeland A."/>
            <person name="Tice H."/>
            <person name="Cheng J.-F."/>
            <person name="Lucas S."/>
            <person name="Chen F."/>
            <person name="Nolan M."/>
            <person name="Bruce D."/>
            <person name="Goodwin L."/>
            <person name="Pitluck S."/>
            <person name="Mavromatis K."/>
            <person name="Ivanova N."/>
            <person name="Ovchinnikova G."/>
            <person name="Pati A."/>
            <person name="Chen A."/>
            <person name="Palaniappan K."/>
            <person name="Land M."/>
            <person name="Hauser L."/>
            <person name="Chang Y.-J."/>
            <person name="Jeffries C.D."/>
            <person name="Chain P."/>
            <person name="Meincke L."/>
            <person name="Sims D."/>
            <person name="Brettin T."/>
            <person name="Detter J.C."/>
            <person name="Rohde M."/>
            <person name="Goeker M."/>
            <person name="Bristow J."/>
            <person name="Eisen J.A."/>
            <person name="Markowitz V."/>
            <person name="Kyrpides N.C."/>
            <person name="Klenk H.-P."/>
            <person name="Hugenholtz P."/>
        </authorList>
    </citation>
    <scope>NUCLEOTIDE SEQUENCE [LARGE SCALE GENOMIC DNA]</scope>
    <source>
        <strain evidence="2">DSM 14684 / CIP 108061 / JCM 11494 / NBRC 100937 / ID131577</strain>
    </source>
</reference>
<sequence>MTVILTPALALRYLRELSTDVRAAAVLDADGRLLAGDGALEAPARELLSALDDLAGAGGRELIVRVEEGGEVRGSVVVARSAGAGAAGSPLAAPGALVTPAPPAAAAPRALVVAVGPCALLDLLRDDLATVLGDLAGESADGPEDSRPLPDPLPATLAQVTAIDASRRVQAPKPADSAGRTAIFAAAEMLAASEAS</sequence>
<evidence type="ECO:0000313" key="2">
    <source>
        <dbReference type="Proteomes" id="UP000008229"/>
    </source>
</evidence>
<dbReference type="HOGENOM" id="CLU_1388194_0_0_11"/>
<accession>D3F315</accession>
<evidence type="ECO:0000313" key="1">
    <source>
        <dbReference type="EMBL" id="ADB50295.1"/>
    </source>
</evidence>